<protein>
    <submittedName>
        <fullName evidence="2">Uncharacterized protein</fullName>
    </submittedName>
</protein>
<evidence type="ECO:0000313" key="3">
    <source>
        <dbReference type="Proteomes" id="UP000177331"/>
    </source>
</evidence>
<feature type="compositionally biased region" description="Basic and acidic residues" evidence="1">
    <location>
        <begin position="33"/>
        <end position="46"/>
    </location>
</feature>
<accession>A0A1F7W748</accession>
<dbReference type="EMBL" id="MGFD01000024">
    <property type="protein sequence ID" value="OGL98621.1"/>
    <property type="molecule type" value="Genomic_DNA"/>
</dbReference>
<gene>
    <name evidence="2" type="ORF">A2318_04600</name>
</gene>
<organism evidence="2 3">
    <name type="scientific">Candidatus Uhrbacteria bacterium RIFOXYB2_FULL_45_11</name>
    <dbReference type="NCBI Taxonomy" id="1802421"/>
    <lineage>
        <taxon>Bacteria</taxon>
        <taxon>Candidatus Uhriibacteriota</taxon>
    </lineage>
</organism>
<sequence>MFFKFVNISCSTPMIYGIIFTIQSKHNFMPSSARREQGVQAPEHENLASVEDQNASKELAKMQKKQEKEQTANYNKLAEASVAQLSPEDPDRKKSCKCFQNLLSNKRF</sequence>
<feature type="compositionally biased region" description="Basic and acidic residues" evidence="1">
    <location>
        <begin position="54"/>
        <end position="70"/>
    </location>
</feature>
<dbReference type="STRING" id="1802421.A2318_04600"/>
<reference evidence="2 3" key="1">
    <citation type="journal article" date="2016" name="Nat. Commun.">
        <title>Thousands of microbial genomes shed light on interconnected biogeochemical processes in an aquifer system.</title>
        <authorList>
            <person name="Anantharaman K."/>
            <person name="Brown C.T."/>
            <person name="Hug L.A."/>
            <person name="Sharon I."/>
            <person name="Castelle C.J."/>
            <person name="Probst A.J."/>
            <person name="Thomas B.C."/>
            <person name="Singh A."/>
            <person name="Wilkins M.J."/>
            <person name="Karaoz U."/>
            <person name="Brodie E.L."/>
            <person name="Williams K.H."/>
            <person name="Hubbard S.S."/>
            <person name="Banfield J.F."/>
        </authorList>
    </citation>
    <scope>NUCLEOTIDE SEQUENCE [LARGE SCALE GENOMIC DNA]</scope>
</reference>
<evidence type="ECO:0000256" key="1">
    <source>
        <dbReference type="SAM" id="MobiDB-lite"/>
    </source>
</evidence>
<dbReference type="Proteomes" id="UP000177331">
    <property type="component" value="Unassembled WGS sequence"/>
</dbReference>
<comment type="caution">
    <text evidence="2">The sequence shown here is derived from an EMBL/GenBank/DDBJ whole genome shotgun (WGS) entry which is preliminary data.</text>
</comment>
<feature type="region of interest" description="Disordered" evidence="1">
    <location>
        <begin position="30"/>
        <end position="72"/>
    </location>
</feature>
<name>A0A1F7W748_9BACT</name>
<evidence type="ECO:0000313" key="2">
    <source>
        <dbReference type="EMBL" id="OGL98621.1"/>
    </source>
</evidence>
<dbReference type="AlphaFoldDB" id="A0A1F7W748"/>
<proteinExistence type="predicted"/>